<dbReference type="InterPro" id="IPR017452">
    <property type="entry name" value="GPCR_Rhodpsn_7TM"/>
</dbReference>
<dbReference type="GO" id="GO:0004930">
    <property type="term" value="F:G protein-coupled receptor activity"/>
    <property type="evidence" value="ECO:0007669"/>
    <property type="project" value="UniProtKB-KW"/>
</dbReference>
<dbReference type="CDD" id="cd15165">
    <property type="entry name" value="7tmA_GPR55-like"/>
    <property type="match status" value="1"/>
</dbReference>
<organism evidence="12 13">
    <name type="scientific">Chelydra serpentina</name>
    <name type="common">Snapping turtle</name>
    <name type="synonym">Testudo serpentina</name>
    <dbReference type="NCBI Taxonomy" id="8475"/>
    <lineage>
        <taxon>Eukaryota</taxon>
        <taxon>Metazoa</taxon>
        <taxon>Chordata</taxon>
        <taxon>Craniata</taxon>
        <taxon>Vertebrata</taxon>
        <taxon>Euteleostomi</taxon>
        <taxon>Archelosauria</taxon>
        <taxon>Testudinata</taxon>
        <taxon>Testudines</taxon>
        <taxon>Cryptodira</taxon>
        <taxon>Durocryptodira</taxon>
        <taxon>Americhelydia</taxon>
        <taxon>Chelydroidea</taxon>
        <taxon>Chelydridae</taxon>
        <taxon>Chelydra</taxon>
    </lineage>
</organism>
<evidence type="ECO:0000259" key="11">
    <source>
        <dbReference type="PROSITE" id="PS50262"/>
    </source>
</evidence>
<dbReference type="InterPro" id="IPR000276">
    <property type="entry name" value="GPCR_Rhodpsn"/>
</dbReference>
<feature type="transmembrane region" description="Helical" evidence="10">
    <location>
        <begin position="170"/>
        <end position="197"/>
    </location>
</feature>
<feature type="transmembrane region" description="Helical" evidence="10">
    <location>
        <begin position="128"/>
        <end position="150"/>
    </location>
</feature>
<keyword evidence="7" id="KW-0675">Receptor</keyword>
<reference evidence="12" key="1">
    <citation type="submission" date="2025-08" db="UniProtKB">
        <authorList>
            <consortium name="Ensembl"/>
        </authorList>
    </citation>
    <scope>IDENTIFICATION</scope>
</reference>
<dbReference type="SUPFAM" id="SSF81321">
    <property type="entry name" value="Family A G protein-coupled receptor-like"/>
    <property type="match status" value="1"/>
</dbReference>
<evidence type="ECO:0000256" key="9">
    <source>
        <dbReference type="ARBA" id="ARBA00023224"/>
    </source>
</evidence>
<reference evidence="12" key="2">
    <citation type="submission" date="2025-09" db="UniProtKB">
        <authorList>
            <consortium name="Ensembl"/>
        </authorList>
    </citation>
    <scope>IDENTIFICATION</scope>
</reference>
<feature type="transmembrane region" description="Helical" evidence="10">
    <location>
        <begin position="12"/>
        <end position="36"/>
    </location>
</feature>
<evidence type="ECO:0000256" key="8">
    <source>
        <dbReference type="ARBA" id="ARBA00023180"/>
    </source>
</evidence>
<name>A0A8C3XR89_CHESE</name>
<accession>A0A8C3XR89</accession>
<feature type="transmembrane region" description="Helical" evidence="10">
    <location>
        <begin position="89"/>
        <end position="107"/>
    </location>
</feature>
<keyword evidence="4 10" id="KW-1133">Transmembrane helix</keyword>
<keyword evidence="2" id="KW-1003">Cell membrane</keyword>
<evidence type="ECO:0000313" key="13">
    <source>
        <dbReference type="Proteomes" id="UP000694403"/>
    </source>
</evidence>
<dbReference type="Ensembl" id="ENSCSRT00000017560.1">
    <property type="protein sequence ID" value="ENSCSRP00000016791.1"/>
    <property type="gene ID" value="ENSCSRG00000012892.1"/>
</dbReference>
<keyword evidence="3 10" id="KW-0812">Transmembrane</keyword>
<comment type="subcellular location">
    <subcellularLocation>
        <location evidence="1">Cell membrane</location>
        <topology evidence="1">Multi-pass membrane protein</topology>
    </subcellularLocation>
</comment>
<evidence type="ECO:0000256" key="1">
    <source>
        <dbReference type="ARBA" id="ARBA00004651"/>
    </source>
</evidence>
<dbReference type="GO" id="GO:0005886">
    <property type="term" value="C:plasma membrane"/>
    <property type="evidence" value="ECO:0007669"/>
    <property type="project" value="UniProtKB-SubCell"/>
</dbReference>
<dbReference type="Proteomes" id="UP000694403">
    <property type="component" value="Unplaced"/>
</dbReference>
<dbReference type="PRINTS" id="PR00237">
    <property type="entry name" value="GPCRRHODOPSN"/>
</dbReference>
<protein>
    <recommendedName>
        <fullName evidence="11">G-protein coupled receptors family 1 profile domain-containing protein</fullName>
    </recommendedName>
</protein>
<evidence type="ECO:0000256" key="6">
    <source>
        <dbReference type="ARBA" id="ARBA00023136"/>
    </source>
</evidence>
<feature type="transmembrane region" description="Helical" evidence="10">
    <location>
        <begin position="217"/>
        <end position="241"/>
    </location>
</feature>
<evidence type="ECO:0000256" key="2">
    <source>
        <dbReference type="ARBA" id="ARBA00022475"/>
    </source>
</evidence>
<proteinExistence type="predicted"/>
<keyword evidence="6 10" id="KW-0472">Membrane</keyword>
<keyword evidence="9" id="KW-0807">Transducer</keyword>
<keyword evidence="8" id="KW-0325">Glycoprotein</keyword>
<evidence type="ECO:0000256" key="4">
    <source>
        <dbReference type="ARBA" id="ARBA00022989"/>
    </source>
</evidence>
<evidence type="ECO:0000256" key="5">
    <source>
        <dbReference type="ARBA" id="ARBA00023040"/>
    </source>
</evidence>
<feature type="domain" description="G-protein coupled receptors family 1 profile" evidence="11">
    <location>
        <begin position="28"/>
        <end position="276"/>
    </location>
</feature>
<dbReference type="GO" id="GO:0007200">
    <property type="term" value="P:phospholipase C-activating G protein-coupled receptor signaling pathway"/>
    <property type="evidence" value="ECO:0007669"/>
    <property type="project" value="TreeGrafter"/>
</dbReference>
<evidence type="ECO:0000256" key="10">
    <source>
        <dbReference type="SAM" id="Phobius"/>
    </source>
</evidence>
<evidence type="ECO:0000313" key="12">
    <source>
        <dbReference type="Ensembl" id="ENSCSRP00000016791.1"/>
    </source>
</evidence>
<dbReference type="PANTHER" id="PTHR24232:SF51">
    <property type="entry name" value="G-PROTEIN COUPLED RECEPTORS FAMILY 1 PROFILE DOMAIN-CONTAINING PROTEIN"/>
    <property type="match status" value="1"/>
</dbReference>
<dbReference type="Gene3D" id="1.20.1070.10">
    <property type="entry name" value="Rhodopsin 7-helix transmembrane proteins"/>
    <property type="match status" value="1"/>
</dbReference>
<dbReference type="PANTHER" id="PTHR24232">
    <property type="entry name" value="G-PROTEIN COUPLED RECEPTOR"/>
    <property type="match status" value="1"/>
</dbReference>
<keyword evidence="5" id="KW-0297">G-protein coupled receptor</keyword>
<dbReference type="AlphaFoldDB" id="A0A8C3XR89"/>
<evidence type="ECO:0000256" key="7">
    <source>
        <dbReference type="ARBA" id="ARBA00023170"/>
    </source>
</evidence>
<evidence type="ECO:0000256" key="3">
    <source>
        <dbReference type="ARBA" id="ARBA00022692"/>
    </source>
</evidence>
<dbReference type="PROSITE" id="PS50262">
    <property type="entry name" value="G_PROTEIN_RECEP_F1_2"/>
    <property type="match status" value="1"/>
</dbReference>
<keyword evidence="13" id="KW-1185">Reference proteome</keyword>
<feature type="transmembrane region" description="Helical" evidence="10">
    <location>
        <begin position="253"/>
        <end position="279"/>
    </location>
</feature>
<dbReference type="PRINTS" id="PR01157">
    <property type="entry name" value="P2YPURNOCPTR"/>
</dbReference>
<dbReference type="FunFam" id="1.20.1070.10:FF:000142">
    <property type="entry name" value="G protein-coupled receptor 55"/>
    <property type="match status" value="1"/>
</dbReference>
<dbReference type="GO" id="GO:0035025">
    <property type="term" value="P:positive regulation of Rho protein signal transduction"/>
    <property type="evidence" value="ECO:0007669"/>
    <property type="project" value="TreeGrafter"/>
</dbReference>
<feature type="transmembrane region" description="Helical" evidence="10">
    <location>
        <begin position="48"/>
        <end position="69"/>
    </location>
</feature>
<sequence length="315" mass="35980">MENSYIKSYVQLFQITVYIPTFLLGLLFNMMALWFAFCKIRKLTESTIYLVSLITLDTLLLFTFPFKIISYGLQDNWNLGSAFCSFLESLYFVNMYGSILISACICVDRYIAIRHPFLAISLRSTKKAAMVCSIICMGVWAGTSFTYQFHDSTDTTCFYGFSNKTWENPGVLVTLETAFFGSMITMIFCTAQIIICLKRSRKPDDPLTDTSKSMKIVIANLATFVVCFTPFHVALLLYYFVKKGVITSNLQEIIRSFVQISLCWANLNCCLDAICYYFVLKEFLKSPPQENSACFTHVDFFLQIITLTQAELLNV</sequence>
<dbReference type="Pfam" id="PF00001">
    <property type="entry name" value="7tm_1"/>
    <property type="match status" value="1"/>
</dbReference>